<comment type="caution">
    <text evidence="7">The sequence shown here is derived from an EMBL/GenBank/DDBJ whole genome shotgun (WGS) entry which is preliminary data.</text>
</comment>
<gene>
    <name evidence="7" type="ORF">UAS_00247</name>
</gene>
<comment type="similarity">
    <text evidence="2">Belongs to the HIBADH-related family.</text>
</comment>
<dbReference type="GO" id="GO:0050661">
    <property type="term" value="F:NADP binding"/>
    <property type="evidence" value="ECO:0007669"/>
    <property type="project" value="InterPro"/>
</dbReference>
<dbReference type="SUPFAM" id="SSF51735">
    <property type="entry name" value="NAD(P)-binding Rossmann-fold domains"/>
    <property type="match status" value="1"/>
</dbReference>
<dbReference type="InterPro" id="IPR013328">
    <property type="entry name" value="6PGD_dom2"/>
</dbReference>
<dbReference type="OrthoDB" id="9804542at2"/>
<dbReference type="EMBL" id="AJAP01000004">
    <property type="protein sequence ID" value="EOH90520.1"/>
    <property type="molecule type" value="Genomic_DNA"/>
</dbReference>
<dbReference type="InterPro" id="IPR006183">
    <property type="entry name" value="Pgluconate_DH"/>
</dbReference>
<dbReference type="Gene3D" id="3.40.50.720">
    <property type="entry name" value="NAD(P)-binding Rossmann-like Domain"/>
    <property type="match status" value="1"/>
</dbReference>
<evidence type="ECO:0000256" key="1">
    <source>
        <dbReference type="ARBA" id="ARBA00008419"/>
    </source>
</evidence>
<dbReference type="GeneID" id="78364083"/>
<dbReference type="InterPro" id="IPR015815">
    <property type="entry name" value="HIBADH-related"/>
</dbReference>
<evidence type="ECO:0000256" key="5">
    <source>
        <dbReference type="PIRSR" id="PIRSR000103-1"/>
    </source>
</evidence>
<accession>R2S4T8</accession>
<evidence type="ECO:0000259" key="6">
    <source>
        <dbReference type="SMART" id="SM01350"/>
    </source>
</evidence>
<dbReference type="PRINTS" id="PR00076">
    <property type="entry name" value="6PGDHDRGNASE"/>
</dbReference>
<sequence length="298" mass="32439">MKKIAFIGLGKMGFGVAENISRLGKYELSGMDQNPQVRVDFEAIGGQFFSDIKTLLADPSPKVVWVMLPAGTVTNQILREAAAYLKPDDVLVDAGNSKYTDTIANAAYCDSQQVTFLDVGTSGGMAGARNGACMMIGGDENAFIQVESLFADLCVENGYLYCGPSGSGHYLKMVHNGIEYGMMQSIGEGFHLLAHSPFAYQLDKVAKVFNHGSVIRSWLMELTEAVFTEQENFETIAGVIPSSGEGAWTVEEALKRKVSLPVITQALMVRYASEDEDKLNEKLVALLRNQFGGHEVLR</sequence>
<name>R2S4T8_9ENTE</name>
<dbReference type="SMART" id="SM01350">
    <property type="entry name" value="6PGD"/>
    <property type="match status" value="1"/>
</dbReference>
<dbReference type="InterPro" id="IPR006114">
    <property type="entry name" value="6PGDH_C"/>
</dbReference>
<evidence type="ECO:0000256" key="3">
    <source>
        <dbReference type="ARBA" id="ARBA00023002"/>
    </source>
</evidence>
<dbReference type="HOGENOM" id="CLU_024540_0_0_9"/>
<dbReference type="SUPFAM" id="SSF48179">
    <property type="entry name" value="6-phosphogluconate dehydrogenase C-terminal domain-like"/>
    <property type="match status" value="1"/>
</dbReference>
<proteinExistence type="inferred from homology"/>
<reference evidence="7 8" key="1">
    <citation type="submission" date="2013-02" db="EMBL/GenBank/DDBJ databases">
        <title>The Genome Sequence of Enterococcus asini ATCC_700915.</title>
        <authorList>
            <consortium name="The Broad Institute Genome Sequencing Platform"/>
            <consortium name="The Broad Institute Genome Sequencing Center for Infectious Disease"/>
            <person name="Earl A.M."/>
            <person name="Gilmore M.S."/>
            <person name="Lebreton F."/>
            <person name="Walker B."/>
            <person name="Young S.K."/>
            <person name="Zeng Q."/>
            <person name="Gargeya S."/>
            <person name="Fitzgerald M."/>
            <person name="Haas B."/>
            <person name="Abouelleil A."/>
            <person name="Alvarado L."/>
            <person name="Arachchi H.M."/>
            <person name="Berlin A.M."/>
            <person name="Chapman S.B."/>
            <person name="Dewar J."/>
            <person name="Goldberg J."/>
            <person name="Griggs A."/>
            <person name="Gujja S."/>
            <person name="Hansen M."/>
            <person name="Howarth C."/>
            <person name="Imamovic A."/>
            <person name="Larimer J."/>
            <person name="McCowan C."/>
            <person name="Murphy C."/>
            <person name="Neiman D."/>
            <person name="Pearson M."/>
            <person name="Priest M."/>
            <person name="Roberts A."/>
            <person name="Saif S."/>
            <person name="Shea T."/>
            <person name="Sisk P."/>
            <person name="Sykes S."/>
            <person name="Wortman J."/>
            <person name="Nusbaum C."/>
            <person name="Birren B."/>
        </authorList>
    </citation>
    <scope>NUCLEOTIDE SEQUENCE [LARGE SCALE GENOMIC DNA]</scope>
    <source>
        <strain evidence="7 8">ATCC 700915</strain>
    </source>
</reference>
<comment type="similarity">
    <text evidence="1">Belongs to the 6-phosphogluconate dehydrogenase family.</text>
</comment>
<dbReference type="RefSeq" id="WP_010752921.1">
    <property type="nucleotide sequence ID" value="NZ_ASVU01000001.1"/>
</dbReference>
<keyword evidence="4" id="KW-0311">Gluconate utilization</keyword>
<dbReference type="PIRSF" id="PIRSF000103">
    <property type="entry name" value="HIBADH"/>
    <property type="match status" value="1"/>
</dbReference>
<feature type="active site" evidence="5">
    <location>
        <position position="172"/>
    </location>
</feature>
<dbReference type="NCBIfam" id="TIGR00872">
    <property type="entry name" value="gnd_rel"/>
    <property type="match status" value="1"/>
</dbReference>
<dbReference type="PATRIC" id="fig|1158606.3.peg.235"/>
<organism evidence="7 8">
    <name type="scientific">Enterococcus asini ATCC 700915</name>
    <dbReference type="NCBI Taxonomy" id="1158606"/>
    <lineage>
        <taxon>Bacteria</taxon>
        <taxon>Bacillati</taxon>
        <taxon>Bacillota</taxon>
        <taxon>Bacilli</taxon>
        <taxon>Lactobacillales</taxon>
        <taxon>Enterococcaceae</taxon>
        <taxon>Enterococcus</taxon>
    </lineage>
</organism>
<dbReference type="InterPro" id="IPR036291">
    <property type="entry name" value="NAD(P)-bd_dom_sf"/>
</dbReference>
<evidence type="ECO:0000256" key="4">
    <source>
        <dbReference type="ARBA" id="ARBA00023064"/>
    </source>
</evidence>
<dbReference type="NCBIfam" id="NF007161">
    <property type="entry name" value="PRK09599.1"/>
    <property type="match status" value="1"/>
</dbReference>
<dbReference type="AlphaFoldDB" id="R2S4T8"/>
<dbReference type="InterPro" id="IPR006115">
    <property type="entry name" value="6PGDH_NADP-bd"/>
</dbReference>
<keyword evidence="8" id="KW-1185">Reference proteome</keyword>
<protein>
    <submittedName>
        <fullName evidence="7">6-phosphogluconate dehydrogenase (Decarboxylating)</fullName>
    </submittedName>
</protein>
<evidence type="ECO:0000256" key="2">
    <source>
        <dbReference type="ARBA" id="ARBA00009080"/>
    </source>
</evidence>
<evidence type="ECO:0000313" key="7">
    <source>
        <dbReference type="EMBL" id="EOH90520.1"/>
    </source>
</evidence>
<feature type="domain" description="6-phosphogluconate dehydrogenase C-terminal" evidence="6">
    <location>
        <begin position="168"/>
        <end position="295"/>
    </location>
</feature>
<dbReference type="InterPro" id="IPR008927">
    <property type="entry name" value="6-PGluconate_DH-like_C_sf"/>
</dbReference>
<dbReference type="Gene3D" id="1.10.1040.10">
    <property type="entry name" value="N-(1-d-carboxylethyl)-l-norvaline Dehydrogenase, domain 2"/>
    <property type="match status" value="1"/>
</dbReference>
<evidence type="ECO:0000313" key="8">
    <source>
        <dbReference type="Proteomes" id="UP000013777"/>
    </source>
</evidence>
<dbReference type="GO" id="GO:0006098">
    <property type="term" value="P:pentose-phosphate shunt"/>
    <property type="evidence" value="ECO:0007669"/>
    <property type="project" value="InterPro"/>
</dbReference>
<dbReference type="InterPro" id="IPR004849">
    <property type="entry name" value="6DGDH_YqeC"/>
</dbReference>
<dbReference type="Pfam" id="PF03446">
    <property type="entry name" value="NAD_binding_2"/>
    <property type="match status" value="1"/>
</dbReference>
<dbReference type="Proteomes" id="UP000013777">
    <property type="component" value="Unassembled WGS sequence"/>
</dbReference>
<dbReference type="STRING" id="57732.RU94_GL000258"/>
<dbReference type="PANTHER" id="PTHR11811">
    <property type="entry name" value="6-PHOSPHOGLUCONATE DEHYDROGENASE"/>
    <property type="match status" value="1"/>
</dbReference>
<keyword evidence="3" id="KW-0560">Oxidoreductase</keyword>
<dbReference type="eggNOG" id="COG1023">
    <property type="taxonomic scope" value="Bacteria"/>
</dbReference>
<dbReference type="GO" id="GO:0019521">
    <property type="term" value="P:D-gluconate metabolic process"/>
    <property type="evidence" value="ECO:0007669"/>
    <property type="project" value="UniProtKB-KW"/>
</dbReference>
<dbReference type="GO" id="GO:0004616">
    <property type="term" value="F:phosphogluconate dehydrogenase (decarboxylating) activity"/>
    <property type="evidence" value="ECO:0007669"/>
    <property type="project" value="InterPro"/>
</dbReference>
<dbReference type="Pfam" id="PF00393">
    <property type="entry name" value="6PGD"/>
    <property type="match status" value="1"/>
</dbReference>